<dbReference type="SMART" id="SM00331">
    <property type="entry name" value="PP2C_SIG"/>
    <property type="match status" value="1"/>
</dbReference>
<dbReference type="SUPFAM" id="SSF81606">
    <property type="entry name" value="PP2C-like"/>
    <property type="match status" value="1"/>
</dbReference>
<dbReference type="InterPro" id="IPR036457">
    <property type="entry name" value="PPM-type-like_dom_sf"/>
</dbReference>
<sequence>MRFTIYQESRVGGRANNEDRTTYCYSRDALLMVVADGMGGHHYGEIAAQIAVQTLADSFQREARPLLADPFRFLQKGMTNAHHAILDYTARHALRDTPRTTCVACIVQDNVAYWAHAGDSRLFLMRDGKVIAQTKDHSRIRLLVEEGMISEAQAAFHPDRNKIYSCLGSPTPPEIEFSRKTPLNHGDILLLCSDGLWGEISGDMMAVALKGTNLLQAVPMILNQADVKGGPHRDNLSVVAVRWEDAYVEEASSAISTQTMSQDEVTTRLEEFGRNPTYKSELSDDEIEKAIDEIRSAIEKYNPKK</sequence>
<dbReference type="CDD" id="cd00143">
    <property type="entry name" value="PP2Cc"/>
    <property type="match status" value="1"/>
</dbReference>
<dbReference type="AlphaFoldDB" id="A0A930FYP5"/>
<feature type="domain" description="PPM-type phosphatase" evidence="1">
    <location>
        <begin position="2"/>
        <end position="243"/>
    </location>
</feature>
<proteinExistence type="predicted"/>
<organism evidence="2 3">
    <name type="scientific">Dechloromonas agitata</name>
    <dbReference type="NCBI Taxonomy" id="73030"/>
    <lineage>
        <taxon>Bacteria</taxon>
        <taxon>Pseudomonadati</taxon>
        <taxon>Pseudomonadota</taxon>
        <taxon>Betaproteobacteria</taxon>
        <taxon>Rhodocyclales</taxon>
        <taxon>Azonexaceae</taxon>
        <taxon>Dechloromonas</taxon>
    </lineage>
</organism>
<dbReference type="PROSITE" id="PS51746">
    <property type="entry name" value="PPM_2"/>
    <property type="match status" value="1"/>
</dbReference>
<accession>A0A930FYP5</accession>
<evidence type="ECO:0000313" key="2">
    <source>
        <dbReference type="EMBL" id="MBF1163995.1"/>
    </source>
</evidence>
<dbReference type="PANTHER" id="PTHR13832">
    <property type="entry name" value="PROTEIN PHOSPHATASE 2C"/>
    <property type="match status" value="1"/>
</dbReference>
<dbReference type="EMBL" id="JABZMI010000029">
    <property type="protein sequence ID" value="MBF1163995.1"/>
    <property type="molecule type" value="Genomic_DNA"/>
</dbReference>
<dbReference type="PANTHER" id="PTHR13832:SF827">
    <property type="entry name" value="PROTEIN PHOSPHATASE 1L"/>
    <property type="match status" value="1"/>
</dbReference>
<reference evidence="2" key="1">
    <citation type="submission" date="2020-04" db="EMBL/GenBank/DDBJ databases">
        <title>Deep metagenomics examines the oral microbiome during advanced dental caries in children, revealing novel taxa and co-occurrences with host molecules.</title>
        <authorList>
            <person name="Baker J.L."/>
            <person name="Morton J.T."/>
            <person name="Dinis M."/>
            <person name="Alvarez R."/>
            <person name="Tran N.C."/>
            <person name="Knight R."/>
            <person name="Edlund A."/>
        </authorList>
    </citation>
    <scope>NUCLEOTIDE SEQUENCE</scope>
    <source>
        <strain evidence="2">JCVI_32_bin.24</strain>
    </source>
</reference>
<evidence type="ECO:0000313" key="3">
    <source>
        <dbReference type="Proteomes" id="UP000718593"/>
    </source>
</evidence>
<dbReference type="Gene3D" id="3.60.40.10">
    <property type="entry name" value="PPM-type phosphatase domain"/>
    <property type="match status" value="1"/>
</dbReference>
<dbReference type="InterPro" id="IPR015655">
    <property type="entry name" value="PP2C"/>
</dbReference>
<name>A0A930FYP5_9RHOO</name>
<dbReference type="GO" id="GO:0004722">
    <property type="term" value="F:protein serine/threonine phosphatase activity"/>
    <property type="evidence" value="ECO:0007669"/>
    <property type="project" value="InterPro"/>
</dbReference>
<gene>
    <name evidence="2" type="ORF">HXL68_03035</name>
</gene>
<dbReference type="RefSeq" id="WP_027457320.1">
    <property type="nucleotide sequence ID" value="NZ_JARBJQ010000010.1"/>
</dbReference>
<dbReference type="Pfam" id="PF13672">
    <property type="entry name" value="PP2C_2"/>
    <property type="match status" value="1"/>
</dbReference>
<protein>
    <submittedName>
        <fullName evidence="2">Serine/threonine-protein phosphatase</fullName>
    </submittedName>
</protein>
<dbReference type="SMART" id="SM00332">
    <property type="entry name" value="PP2Cc"/>
    <property type="match status" value="1"/>
</dbReference>
<dbReference type="Proteomes" id="UP000718593">
    <property type="component" value="Unassembled WGS sequence"/>
</dbReference>
<comment type="caution">
    <text evidence="2">The sequence shown here is derived from an EMBL/GenBank/DDBJ whole genome shotgun (WGS) entry which is preliminary data.</text>
</comment>
<evidence type="ECO:0000259" key="1">
    <source>
        <dbReference type="PROSITE" id="PS51746"/>
    </source>
</evidence>
<dbReference type="InterPro" id="IPR001932">
    <property type="entry name" value="PPM-type_phosphatase-like_dom"/>
</dbReference>